<dbReference type="PRINTS" id="PR01586">
    <property type="entry name" value="TWIKCHANNEL"/>
</dbReference>
<keyword evidence="4 13" id="KW-0633">Potassium transport</keyword>
<evidence type="ECO:0000256" key="3">
    <source>
        <dbReference type="ARBA" id="ARBA00022448"/>
    </source>
</evidence>
<comment type="subcellular location">
    <subcellularLocation>
        <location evidence="1">Membrane</location>
        <topology evidence="1">Multi-pass membrane protein</topology>
    </subcellularLocation>
</comment>
<feature type="domain" description="Potassium channel" evidence="16">
    <location>
        <begin position="233"/>
        <end position="309"/>
    </location>
</feature>
<keyword evidence="18" id="KW-1185">Reference proteome</keyword>
<feature type="transmembrane region" description="Helical" evidence="15">
    <location>
        <begin position="285"/>
        <end position="309"/>
    </location>
</feature>
<keyword evidence="11" id="KW-0325">Glycoprotein</keyword>
<proteinExistence type="inferred from homology"/>
<evidence type="ECO:0000313" key="18">
    <source>
        <dbReference type="Proteomes" id="UP001303046"/>
    </source>
</evidence>
<organism evidence="17 18">
    <name type="scientific">Necator americanus</name>
    <name type="common">Human hookworm</name>
    <dbReference type="NCBI Taxonomy" id="51031"/>
    <lineage>
        <taxon>Eukaryota</taxon>
        <taxon>Metazoa</taxon>
        <taxon>Ecdysozoa</taxon>
        <taxon>Nematoda</taxon>
        <taxon>Chromadorea</taxon>
        <taxon>Rhabditida</taxon>
        <taxon>Rhabditina</taxon>
        <taxon>Rhabditomorpha</taxon>
        <taxon>Strongyloidea</taxon>
        <taxon>Ancylostomatidae</taxon>
        <taxon>Bunostominae</taxon>
        <taxon>Necator</taxon>
    </lineage>
</organism>
<name>A0ABR1E8U1_NECAM</name>
<reference evidence="17 18" key="1">
    <citation type="submission" date="2023-08" db="EMBL/GenBank/DDBJ databases">
        <title>A Necator americanus chromosomal reference genome.</title>
        <authorList>
            <person name="Ilik V."/>
            <person name="Petrzelkova K.J."/>
            <person name="Pardy F."/>
            <person name="Fuh T."/>
            <person name="Niatou-Singa F.S."/>
            <person name="Gouil Q."/>
            <person name="Baker L."/>
            <person name="Ritchie M.E."/>
            <person name="Jex A.R."/>
            <person name="Gazzola D."/>
            <person name="Li H."/>
            <person name="Toshio Fujiwara R."/>
            <person name="Zhan B."/>
            <person name="Aroian R.V."/>
            <person name="Pafco B."/>
            <person name="Schwarz E.M."/>
        </authorList>
    </citation>
    <scope>NUCLEOTIDE SEQUENCE [LARGE SCALE GENOMIC DNA]</scope>
    <source>
        <strain evidence="17 18">Aroian</strain>
        <tissue evidence="17">Whole animal</tissue>
    </source>
</reference>
<comment type="caution">
    <text evidence="17">The sequence shown here is derived from an EMBL/GenBank/DDBJ whole genome shotgun (WGS) entry which is preliminary data.</text>
</comment>
<evidence type="ECO:0000256" key="12">
    <source>
        <dbReference type="ARBA" id="ARBA00023303"/>
    </source>
</evidence>
<evidence type="ECO:0000256" key="10">
    <source>
        <dbReference type="ARBA" id="ARBA00023136"/>
    </source>
</evidence>
<feature type="transmembrane region" description="Helical" evidence="15">
    <location>
        <begin position="256"/>
        <end position="273"/>
    </location>
</feature>
<evidence type="ECO:0000256" key="5">
    <source>
        <dbReference type="ARBA" id="ARBA00022692"/>
    </source>
</evidence>
<evidence type="ECO:0000256" key="7">
    <source>
        <dbReference type="ARBA" id="ARBA00022958"/>
    </source>
</evidence>
<dbReference type="InterPro" id="IPR005408">
    <property type="entry name" value="2pore_dom_K_chnl_TWIK"/>
</dbReference>
<evidence type="ECO:0000256" key="11">
    <source>
        <dbReference type="ARBA" id="ARBA00023180"/>
    </source>
</evidence>
<evidence type="ECO:0000256" key="2">
    <source>
        <dbReference type="ARBA" id="ARBA00006666"/>
    </source>
</evidence>
<keyword evidence="7 13" id="KW-0630">Potassium</keyword>
<keyword evidence="8 15" id="KW-1133">Transmembrane helix</keyword>
<evidence type="ECO:0000256" key="13">
    <source>
        <dbReference type="PIRNR" id="PIRNR038061"/>
    </source>
</evidence>
<evidence type="ECO:0000256" key="4">
    <source>
        <dbReference type="ARBA" id="ARBA00022538"/>
    </source>
</evidence>
<dbReference type="Proteomes" id="UP001303046">
    <property type="component" value="Unassembled WGS sequence"/>
</dbReference>
<dbReference type="PANTHER" id="PTHR11003:SF249">
    <property type="entry name" value="TWO PORE POTASSIUM CHANNEL PROTEIN SUP-9"/>
    <property type="match status" value="1"/>
</dbReference>
<dbReference type="Pfam" id="PF07885">
    <property type="entry name" value="Ion_trans_2"/>
    <property type="match status" value="2"/>
</dbReference>
<dbReference type="PIRSF" id="PIRSF038061">
    <property type="entry name" value="K_channel_subfamily_K_type"/>
    <property type="match status" value="1"/>
</dbReference>
<keyword evidence="3 13" id="KW-0813">Transport</keyword>
<protein>
    <recommendedName>
        <fullName evidence="13">Two pore potassium channel protein sup-9</fullName>
    </recommendedName>
</protein>
<sequence>MGLEIFSINNKVIVDMEGKMRDSNARLYIGGLVMLVYLLIGAIVFVRLEYPLERIERETHWEYREQWKDRLISAGIEGAFVFQALEYGHEVEARSNFSFAIHRFKNATGVNQSEIDRLFADIRDAALNGIWMEKNVTSSPNWSFGQAFFFAGTLISTVGYGRVSPRTEHGKLFTIVYCIIGIPLTLALLSAIVARLRKPSQLLRGFLNKHLAHIFHAGQIQMFHLATVCLLLLVFVFLIPAWVFTNIEPDWTFLDAFYYCFVSLTTIGLGDYEPGDSPDQEYRNVYKVIATVYLLVGLCCMMLFLATLYEIPHFDLTRFFLKTEEESRMVDENDVGPKYGRFSEDGASQSYENGFYHSH</sequence>
<feature type="transmembrane region" description="Helical" evidence="15">
    <location>
        <begin position="142"/>
        <end position="160"/>
    </location>
</feature>
<dbReference type="PANTHER" id="PTHR11003">
    <property type="entry name" value="POTASSIUM CHANNEL, SUBFAMILY K"/>
    <property type="match status" value="1"/>
</dbReference>
<gene>
    <name evidence="17" type="primary">Necator_chrV.g21161</name>
    <name evidence="17" type="ORF">RB195_016368</name>
</gene>
<evidence type="ECO:0000259" key="16">
    <source>
        <dbReference type="Pfam" id="PF07885"/>
    </source>
</evidence>
<evidence type="ECO:0000256" key="6">
    <source>
        <dbReference type="ARBA" id="ARBA00022826"/>
    </source>
</evidence>
<dbReference type="Gene3D" id="1.10.287.70">
    <property type="match status" value="1"/>
</dbReference>
<evidence type="ECO:0000256" key="9">
    <source>
        <dbReference type="ARBA" id="ARBA00023065"/>
    </source>
</evidence>
<evidence type="ECO:0000256" key="1">
    <source>
        <dbReference type="ARBA" id="ARBA00004141"/>
    </source>
</evidence>
<keyword evidence="9 13" id="KW-0406">Ion transport</keyword>
<accession>A0ABR1E8U1</accession>
<keyword evidence="5 14" id="KW-0812">Transmembrane</keyword>
<dbReference type="SUPFAM" id="SSF81324">
    <property type="entry name" value="Voltage-gated potassium channels"/>
    <property type="match status" value="2"/>
</dbReference>
<dbReference type="InterPro" id="IPR013099">
    <property type="entry name" value="K_chnl_dom"/>
</dbReference>
<keyword evidence="6 13" id="KW-0631">Potassium channel</keyword>
<feature type="transmembrane region" description="Helical" evidence="15">
    <location>
        <begin position="27"/>
        <end position="48"/>
    </location>
</feature>
<dbReference type="EMBL" id="JAVFWL010000005">
    <property type="protein sequence ID" value="KAK6759107.1"/>
    <property type="molecule type" value="Genomic_DNA"/>
</dbReference>
<feature type="transmembrane region" description="Helical" evidence="15">
    <location>
        <begin position="223"/>
        <end position="244"/>
    </location>
</feature>
<keyword evidence="10 13" id="KW-0472">Membrane</keyword>
<dbReference type="PRINTS" id="PR01333">
    <property type="entry name" value="2POREKCHANEL"/>
</dbReference>
<dbReference type="InterPro" id="IPR003280">
    <property type="entry name" value="2pore_dom_K_chnl"/>
</dbReference>
<feature type="transmembrane region" description="Helical" evidence="15">
    <location>
        <begin position="172"/>
        <end position="194"/>
    </location>
</feature>
<evidence type="ECO:0000256" key="14">
    <source>
        <dbReference type="RuleBase" id="RU003857"/>
    </source>
</evidence>
<evidence type="ECO:0000256" key="8">
    <source>
        <dbReference type="ARBA" id="ARBA00022989"/>
    </source>
</evidence>
<evidence type="ECO:0000256" key="15">
    <source>
        <dbReference type="SAM" id="Phobius"/>
    </source>
</evidence>
<comment type="similarity">
    <text evidence="2 14">Belongs to the two pore domain potassium channel (TC 1.A.1.8) family.</text>
</comment>
<keyword evidence="12 14" id="KW-0407">Ion channel</keyword>
<feature type="domain" description="Potassium channel" evidence="16">
    <location>
        <begin position="139"/>
        <end position="197"/>
    </location>
</feature>
<dbReference type="InterPro" id="IPR003092">
    <property type="entry name" value="2pore_dom_K_chnl_TASK"/>
</dbReference>
<evidence type="ECO:0000313" key="17">
    <source>
        <dbReference type="EMBL" id="KAK6759107.1"/>
    </source>
</evidence>